<feature type="domain" description="Baseplate J-like central" evidence="2">
    <location>
        <begin position="193"/>
        <end position="272"/>
    </location>
</feature>
<sequence>MRGCVMAQREYKPQFDEFSADFLLERMLSRIDEFRDKREGSIIYDAMAPASVELSLVYMTLDWILKNTFGDTADRTGLIAIAKDRALTPFPANQAIVKGEFNIEIPINARFNFDNLNFMVTKFLEYKKDYYYYELICEEYGEVGNVPHGKLIPIDSIRNLKHAFIVGVIRPGEEEEDTEDFRERYFRHIHTNAYGGNIDQYLDWCHAIEGVGGVKVYPVWNGGGTVKIVFSDSKFNVPSKELIGKVQEVLDPVANQQKGYGLAPIGHLVTVEGVKKREIKISLNVTLQSGGSKDGLDEKIKNLLEPYFLQMRKEWEKEKSTVIRISKLESLILDIEGVVDIFNTKLEGFERNGVLEENEIAFLSAVVVNE</sequence>
<dbReference type="PANTHER" id="PTHR37829">
    <property type="entry name" value="PHAGE-LIKE ELEMENT PBSX PROTEIN XKDT"/>
    <property type="match status" value="1"/>
</dbReference>
<evidence type="ECO:0000313" key="4">
    <source>
        <dbReference type="EMBL" id="EGY79004.1"/>
    </source>
</evidence>
<dbReference type="STRING" id="997350.HMPREF9129_1638"/>
<dbReference type="InterPro" id="IPR052399">
    <property type="entry name" value="Phage_Baseplate_Assmbl_Protein"/>
</dbReference>
<keyword evidence="5" id="KW-1185">Reference proteome</keyword>
<dbReference type="Pfam" id="PF26079">
    <property type="entry name" value="Baseplate_J_C"/>
    <property type="match status" value="1"/>
</dbReference>
<evidence type="ECO:0000256" key="1">
    <source>
        <dbReference type="ARBA" id="ARBA00038087"/>
    </source>
</evidence>
<dbReference type="PANTHER" id="PTHR37829:SF3">
    <property type="entry name" value="PROTEIN JAYE-RELATED"/>
    <property type="match status" value="1"/>
</dbReference>
<dbReference type="eggNOG" id="COG3299">
    <property type="taxonomic scope" value="Bacteria"/>
</dbReference>
<protein>
    <submittedName>
        <fullName evidence="4">Bacteriophage baseplate assembly protein J</fullName>
    </submittedName>
</protein>
<dbReference type="InterPro" id="IPR058530">
    <property type="entry name" value="Baseplate_J-like_C"/>
</dbReference>
<dbReference type="EMBL" id="AGBB01000161">
    <property type="protein sequence ID" value="EGY79004.1"/>
    <property type="molecule type" value="Genomic_DNA"/>
</dbReference>
<dbReference type="InterPro" id="IPR058531">
    <property type="entry name" value="Baseplate_J_M"/>
</dbReference>
<comment type="caution">
    <text evidence="4">The sequence shown here is derived from an EMBL/GenBank/DDBJ whole genome shotgun (WGS) entry which is preliminary data.</text>
</comment>
<evidence type="ECO:0000313" key="5">
    <source>
        <dbReference type="Proteomes" id="UP000003422"/>
    </source>
</evidence>
<dbReference type="Proteomes" id="UP000003422">
    <property type="component" value="Unassembled WGS sequence"/>
</dbReference>
<proteinExistence type="inferred from homology"/>
<comment type="similarity">
    <text evidence="1">Belongs to the Mu gp47/PBSX XkdT family.</text>
</comment>
<evidence type="ECO:0000259" key="2">
    <source>
        <dbReference type="Pfam" id="PF26078"/>
    </source>
</evidence>
<dbReference type="PATRIC" id="fig|997350.3.peg.1573"/>
<feature type="domain" description="Baseplate J-like C-terminal" evidence="3">
    <location>
        <begin position="279"/>
        <end position="369"/>
    </location>
</feature>
<organism evidence="4 5">
    <name type="scientific">Peptoniphilus indolicus ATCC 29427</name>
    <dbReference type="NCBI Taxonomy" id="997350"/>
    <lineage>
        <taxon>Bacteria</taxon>
        <taxon>Bacillati</taxon>
        <taxon>Bacillota</taxon>
        <taxon>Tissierellia</taxon>
        <taxon>Tissierellales</taxon>
        <taxon>Peptoniphilaceae</taxon>
        <taxon>Peptoniphilus</taxon>
    </lineage>
</organism>
<gene>
    <name evidence="4" type="ORF">HMPREF9129_1638</name>
</gene>
<accession>G4D5F8</accession>
<dbReference type="HOGENOM" id="CLU_039609_0_1_9"/>
<dbReference type="AlphaFoldDB" id="G4D5F8"/>
<dbReference type="Pfam" id="PF26078">
    <property type="entry name" value="Baseplate_J_M"/>
    <property type="match status" value="1"/>
</dbReference>
<reference evidence="4 5" key="1">
    <citation type="submission" date="2011-06" db="EMBL/GenBank/DDBJ databases">
        <authorList>
            <person name="Muzny D."/>
            <person name="Qin X."/>
            <person name="Deng J."/>
            <person name="Jiang H."/>
            <person name="Liu Y."/>
            <person name="Qu J."/>
            <person name="Song X.-Z."/>
            <person name="Zhang L."/>
            <person name="Thornton R."/>
            <person name="Coyle M."/>
            <person name="Francisco L."/>
            <person name="Jackson L."/>
            <person name="Javaid M."/>
            <person name="Korchina V."/>
            <person name="Kovar C."/>
            <person name="Mata R."/>
            <person name="Mathew T."/>
            <person name="Ngo R."/>
            <person name="Nguyen L."/>
            <person name="Nguyen N."/>
            <person name="Okwuonu G."/>
            <person name="Ongeri F."/>
            <person name="Pham C."/>
            <person name="Simmons D."/>
            <person name="Wilczek-Boney K."/>
            <person name="Hale W."/>
            <person name="Jakkamsetti A."/>
            <person name="Pham P."/>
            <person name="Ruth R."/>
            <person name="San Lucas F."/>
            <person name="Warren J."/>
            <person name="Zhang J."/>
            <person name="Zhao Z."/>
            <person name="Zhou C."/>
            <person name="Zhu D."/>
            <person name="Lee S."/>
            <person name="Bess C."/>
            <person name="Blankenburg K."/>
            <person name="Forbes L."/>
            <person name="Fu Q."/>
            <person name="Gubbala S."/>
            <person name="Hirani K."/>
            <person name="Jayaseelan J.C."/>
            <person name="Lara F."/>
            <person name="Munidasa M."/>
            <person name="Palculict T."/>
            <person name="Patil S."/>
            <person name="Pu L.-L."/>
            <person name="Saada N."/>
            <person name="Tang L."/>
            <person name="Weissenberger G."/>
            <person name="Zhu Y."/>
            <person name="Hemphill L."/>
            <person name="Shang Y."/>
            <person name="Youmans B."/>
            <person name="Ayvaz T."/>
            <person name="Ross M."/>
            <person name="Santibanez J."/>
            <person name="Aqrawi P."/>
            <person name="Gross S."/>
            <person name="Joshi V."/>
            <person name="Fowler G."/>
            <person name="Nazareth L."/>
            <person name="Reid J."/>
            <person name="Worley K."/>
            <person name="Petrosino J."/>
            <person name="Highlander S."/>
            <person name="Gibbs R."/>
        </authorList>
    </citation>
    <scope>NUCLEOTIDE SEQUENCE [LARGE SCALE GENOMIC DNA]</scope>
    <source>
        <strain evidence="4 5">ATCC 29427</strain>
    </source>
</reference>
<evidence type="ECO:0000259" key="3">
    <source>
        <dbReference type="Pfam" id="PF26079"/>
    </source>
</evidence>
<name>G4D5F8_9FIRM</name>